<dbReference type="Gene3D" id="2.60.40.60">
    <property type="entry name" value="Cadherins"/>
    <property type="match status" value="3"/>
</dbReference>
<dbReference type="EMBL" id="JASDAP010000009">
    <property type="protein sequence ID" value="KAK1896585.1"/>
    <property type="molecule type" value="Genomic_DNA"/>
</dbReference>
<evidence type="ECO:0000313" key="11">
    <source>
        <dbReference type="EMBL" id="KAK1896585.1"/>
    </source>
</evidence>
<comment type="caution">
    <text evidence="11">The sequence shown here is derived from an EMBL/GenBank/DDBJ whole genome shotgun (WGS) entry which is preliminary data.</text>
</comment>
<keyword evidence="4 8" id="KW-0106">Calcium</keyword>
<dbReference type="PROSITE" id="PS50268">
    <property type="entry name" value="CADHERIN_2"/>
    <property type="match status" value="3"/>
</dbReference>
<dbReference type="AlphaFoldDB" id="A0AAD9FF97"/>
<dbReference type="Proteomes" id="UP001228049">
    <property type="component" value="Unassembled WGS sequence"/>
</dbReference>
<evidence type="ECO:0000256" key="4">
    <source>
        <dbReference type="ARBA" id="ARBA00022837"/>
    </source>
</evidence>
<dbReference type="GO" id="GO:0005886">
    <property type="term" value="C:plasma membrane"/>
    <property type="evidence" value="ECO:0007669"/>
    <property type="project" value="InterPro"/>
</dbReference>
<evidence type="ECO:0000256" key="2">
    <source>
        <dbReference type="ARBA" id="ARBA00022692"/>
    </source>
</evidence>
<dbReference type="SUPFAM" id="SSF49313">
    <property type="entry name" value="Cadherin-like"/>
    <property type="match status" value="3"/>
</dbReference>
<evidence type="ECO:0000256" key="7">
    <source>
        <dbReference type="ARBA" id="ARBA00023136"/>
    </source>
</evidence>
<proteinExistence type="predicted"/>
<evidence type="ECO:0000256" key="3">
    <source>
        <dbReference type="ARBA" id="ARBA00022737"/>
    </source>
</evidence>
<dbReference type="PRINTS" id="PR00205">
    <property type="entry name" value="CADHERIN"/>
</dbReference>
<feature type="domain" description="Cadherin" evidence="10">
    <location>
        <begin position="249"/>
        <end position="359"/>
    </location>
</feature>
<dbReference type="GO" id="GO:0030057">
    <property type="term" value="C:desmosome"/>
    <property type="evidence" value="ECO:0007669"/>
    <property type="project" value="TreeGrafter"/>
</dbReference>
<dbReference type="InterPro" id="IPR002126">
    <property type="entry name" value="Cadherin-like_dom"/>
</dbReference>
<feature type="domain" description="Cadherin" evidence="10">
    <location>
        <begin position="131"/>
        <end position="254"/>
    </location>
</feature>
<evidence type="ECO:0000256" key="5">
    <source>
        <dbReference type="ARBA" id="ARBA00022889"/>
    </source>
</evidence>
<dbReference type="InterPro" id="IPR050971">
    <property type="entry name" value="Cadherin-domain_protein"/>
</dbReference>
<keyword evidence="6 9" id="KW-1133">Transmembrane helix</keyword>
<evidence type="ECO:0000256" key="1">
    <source>
        <dbReference type="ARBA" id="ARBA00004370"/>
    </source>
</evidence>
<keyword evidence="7 9" id="KW-0472">Membrane</keyword>
<accession>A0AAD9FF97</accession>
<dbReference type="Pfam" id="PF00028">
    <property type="entry name" value="Cadherin"/>
    <property type="match status" value="2"/>
</dbReference>
<keyword evidence="5" id="KW-0130">Cell adhesion</keyword>
<dbReference type="GO" id="GO:0005509">
    <property type="term" value="F:calcium ion binding"/>
    <property type="evidence" value="ECO:0007669"/>
    <property type="project" value="UniProtKB-UniRule"/>
</dbReference>
<dbReference type="InterPro" id="IPR015919">
    <property type="entry name" value="Cadherin-like_sf"/>
</dbReference>
<keyword evidence="3" id="KW-0677">Repeat</keyword>
<dbReference type="PANTHER" id="PTHR24025:SF32">
    <property type="entry name" value="DESMOGLEIN-2"/>
    <property type="match status" value="1"/>
</dbReference>
<dbReference type="GO" id="GO:0009653">
    <property type="term" value="P:anatomical structure morphogenesis"/>
    <property type="evidence" value="ECO:0007669"/>
    <property type="project" value="UniProtKB-ARBA"/>
</dbReference>
<keyword evidence="12" id="KW-1185">Reference proteome</keyword>
<evidence type="ECO:0000259" key="10">
    <source>
        <dbReference type="PROSITE" id="PS50268"/>
    </source>
</evidence>
<protein>
    <submittedName>
        <fullName evidence="11">Desmoglein-2</fullName>
    </submittedName>
</protein>
<dbReference type="InterPro" id="IPR020894">
    <property type="entry name" value="Cadherin_CS"/>
</dbReference>
<feature type="domain" description="Cadherin" evidence="10">
    <location>
        <begin position="405"/>
        <end position="448"/>
    </location>
</feature>
<dbReference type="FunFam" id="2.60.40.60:FF:000068">
    <property type="entry name" value="Desmoglein 1"/>
    <property type="match status" value="1"/>
</dbReference>
<dbReference type="SMART" id="SM00112">
    <property type="entry name" value="CA"/>
    <property type="match status" value="2"/>
</dbReference>
<gene>
    <name evidence="11" type="ORF">KUDE01_016128</name>
</gene>
<sequence>MAKVGSGLHAPTYEMPEEFQFPLDSDGKLERFEEWLRNPLNERMKTDLATSLSSVGGVETKRVVWNILARMITCTVARRINWKGVNGKRAFTKMAMKIVLFRTAKYRNGSLAEDVVTLTVTVLDQNDNPPYFEPQHGYIPEFCKKGSVVMQIEGKDKDEPGNINSEIAYSIVSQEPEGTGHMFAIDSKTGQLYVKEETLDRETIDFYKLVVRLLDINDNIPTLEKSEYDGEVEENVADVVVMRIKALDKDLPYSENWLTVFTIAKGNEDNLFSIETDKETNEGVLKLIKPVDFEELQNLELGLIVENVAPFVDGGPILMDVDVQIGEGVKPGTKPKPSAPAKSYPIKIAVKNDPEGPKFRPKTKNVPTQGYQLKTSLMLKAQIQRTGLPSMKKQLRLNSAKNRIESPFVVNGTYIATVLVITNDMPSKTATGTIAIQVLDSNDHCPTLTTTHSTQCTDETTVYVTAFDEDANPNGAAFTFRVIPDGTRGSWDVEVVNETSATLHSRDPLWPGLYEVQVEVLDAQGLSSPTNDIFTVDVCTCVETNDCRLKSSVEEEGTSSTELSAPAIGLLLTAMCLFLFIPLLMLFCQCGAELFPDSFRDMPWETKEQLIAELSGHQAKWDGVRQYQQVFKRMVQPC</sequence>
<evidence type="ECO:0000256" key="6">
    <source>
        <dbReference type="ARBA" id="ARBA00022989"/>
    </source>
</evidence>
<evidence type="ECO:0000256" key="9">
    <source>
        <dbReference type="SAM" id="Phobius"/>
    </source>
</evidence>
<comment type="subcellular location">
    <subcellularLocation>
        <location evidence="1">Membrane</location>
    </subcellularLocation>
</comment>
<keyword evidence="2 9" id="KW-0812">Transmembrane</keyword>
<evidence type="ECO:0000256" key="8">
    <source>
        <dbReference type="PROSITE-ProRule" id="PRU00043"/>
    </source>
</evidence>
<dbReference type="GO" id="GO:0007156">
    <property type="term" value="P:homophilic cell adhesion via plasma membrane adhesion molecules"/>
    <property type="evidence" value="ECO:0007669"/>
    <property type="project" value="InterPro"/>
</dbReference>
<dbReference type="FunFam" id="2.60.40.60:FF:000346">
    <property type="entry name" value="Desmocollin b"/>
    <property type="match status" value="1"/>
</dbReference>
<dbReference type="CDD" id="cd11304">
    <property type="entry name" value="Cadherin_repeat"/>
    <property type="match status" value="2"/>
</dbReference>
<reference evidence="11" key="1">
    <citation type="submission" date="2023-04" db="EMBL/GenBank/DDBJ databases">
        <title>Chromosome-level genome of Chaenocephalus aceratus.</title>
        <authorList>
            <person name="Park H."/>
        </authorList>
    </citation>
    <scope>NUCLEOTIDE SEQUENCE</scope>
    <source>
        <strain evidence="11">DE</strain>
        <tissue evidence="11">Muscle</tissue>
    </source>
</reference>
<name>A0AAD9FF97_DISEL</name>
<dbReference type="PANTHER" id="PTHR24025">
    <property type="entry name" value="DESMOGLEIN FAMILY MEMBER"/>
    <property type="match status" value="1"/>
</dbReference>
<feature type="transmembrane region" description="Helical" evidence="9">
    <location>
        <begin position="567"/>
        <end position="588"/>
    </location>
</feature>
<dbReference type="PROSITE" id="PS00232">
    <property type="entry name" value="CADHERIN_1"/>
    <property type="match status" value="3"/>
</dbReference>
<evidence type="ECO:0000313" key="12">
    <source>
        <dbReference type="Proteomes" id="UP001228049"/>
    </source>
</evidence>
<organism evidence="11 12">
    <name type="scientific">Dissostichus eleginoides</name>
    <name type="common">Patagonian toothfish</name>
    <name type="synonym">Dissostichus amissus</name>
    <dbReference type="NCBI Taxonomy" id="100907"/>
    <lineage>
        <taxon>Eukaryota</taxon>
        <taxon>Metazoa</taxon>
        <taxon>Chordata</taxon>
        <taxon>Craniata</taxon>
        <taxon>Vertebrata</taxon>
        <taxon>Euteleostomi</taxon>
        <taxon>Actinopterygii</taxon>
        <taxon>Neopterygii</taxon>
        <taxon>Teleostei</taxon>
        <taxon>Neoteleostei</taxon>
        <taxon>Acanthomorphata</taxon>
        <taxon>Eupercaria</taxon>
        <taxon>Perciformes</taxon>
        <taxon>Notothenioidei</taxon>
        <taxon>Nototheniidae</taxon>
        <taxon>Dissostichus</taxon>
    </lineage>
</organism>